<reference evidence="2" key="1">
    <citation type="journal article" date="2015" name="Genome Biol. Evol.">
        <title>Organellar Genomes of White Spruce (Picea glauca): Assembly and Annotation.</title>
        <authorList>
            <person name="Jackman S.D."/>
            <person name="Warren R.L."/>
            <person name="Gibb E.A."/>
            <person name="Vandervalk B.P."/>
            <person name="Mohamadi H."/>
            <person name="Chu J."/>
            <person name="Raymond A."/>
            <person name="Pleasance S."/>
            <person name="Coope R."/>
            <person name="Wildung M.R."/>
            <person name="Ritland C.E."/>
            <person name="Bousquet J."/>
            <person name="Jones S.J."/>
            <person name="Bohlmann J."/>
            <person name="Birol I."/>
        </authorList>
    </citation>
    <scope>NUCLEOTIDE SEQUENCE [LARGE SCALE GENOMIC DNA]</scope>
    <source>
        <tissue evidence="2">Flushing bud</tissue>
    </source>
</reference>
<evidence type="ECO:0000313" key="2">
    <source>
        <dbReference type="EMBL" id="KUM46370.1"/>
    </source>
</evidence>
<keyword evidence="2" id="KW-0496">Mitochondrion</keyword>
<proteinExistence type="predicted"/>
<accession>A0A117NG80</accession>
<sequence>MSGSPLDSTGSFPGTGVGDGKLEIGSIDPGYANGESKDRDGEKPFPSLDGNADGSDSLQQPAQNIHELVAGSLDPTGKDGRSLDVGTGQSDADELPFDISGDLNAFVASIGRKRMVLVCPTELSSRGIRCHPPPELASRAGGSIRCCGSERDGCSFAGVSWQVDA</sequence>
<comment type="caution">
    <text evidence="2">The sequence shown here is derived from an EMBL/GenBank/DDBJ whole genome shotgun (WGS) entry which is preliminary data.</text>
</comment>
<feature type="compositionally biased region" description="Polar residues" evidence="1">
    <location>
        <begin position="1"/>
        <end position="12"/>
    </location>
</feature>
<geneLocation type="mitochondrion" evidence="2"/>
<protein>
    <submittedName>
        <fullName evidence="2">Uncharacterized protein</fullName>
    </submittedName>
</protein>
<dbReference type="AlphaFoldDB" id="A0A117NG80"/>
<evidence type="ECO:0000256" key="1">
    <source>
        <dbReference type="SAM" id="MobiDB-lite"/>
    </source>
</evidence>
<feature type="region of interest" description="Disordered" evidence="1">
    <location>
        <begin position="1"/>
        <end position="95"/>
    </location>
</feature>
<organism evidence="2">
    <name type="scientific">Picea glauca</name>
    <name type="common">White spruce</name>
    <name type="synonym">Pinus glauca</name>
    <dbReference type="NCBI Taxonomy" id="3330"/>
    <lineage>
        <taxon>Eukaryota</taxon>
        <taxon>Viridiplantae</taxon>
        <taxon>Streptophyta</taxon>
        <taxon>Embryophyta</taxon>
        <taxon>Tracheophyta</taxon>
        <taxon>Spermatophyta</taxon>
        <taxon>Pinopsida</taxon>
        <taxon>Pinidae</taxon>
        <taxon>Conifers I</taxon>
        <taxon>Pinales</taxon>
        <taxon>Pinaceae</taxon>
        <taxon>Picea</taxon>
    </lineage>
</organism>
<feature type="compositionally biased region" description="Polar residues" evidence="1">
    <location>
        <begin position="54"/>
        <end position="63"/>
    </location>
</feature>
<dbReference type="EMBL" id="LKAM01000011">
    <property type="protein sequence ID" value="KUM46370.1"/>
    <property type="molecule type" value="Genomic_DNA"/>
</dbReference>
<name>A0A117NG80_PICGL</name>
<gene>
    <name evidence="2" type="ORF">ABT39_MTgene1469</name>
</gene>